<dbReference type="AlphaFoldDB" id="A0A2W4W5Y8"/>
<dbReference type="Proteomes" id="UP000249081">
    <property type="component" value="Unassembled WGS sequence"/>
</dbReference>
<reference evidence="2" key="1">
    <citation type="submission" date="2018-04" db="EMBL/GenBank/DDBJ databases">
        <authorList>
            <person name="Cornet L."/>
        </authorList>
    </citation>
    <scope>NUCLEOTIDE SEQUENCE [LARGE SCALE GENOMIC DNA]</scope>
</reference>
<proteinExistence type="predicted"/>
<organism evidence="1 2">
    <name type="scientific">Shackletoniella antarctica</name>
    <dbReference type="NCBI Taxonomy" id="268115"/>
    <lineage>
        <taxon>Bacteria</taxon>
        <taxon>Bacillati</taxon>
        <taxon>Cyanobacteriota</taxon>
        <taxon>Cyanophyceae</taxon>
        <taxon>Oculatellales</taxon>
        <taxon>Oculatellaceae</taxon>
        <taxon>Shackletoniella</taxon>
    </lineage>
</organism>
<gene>
    <name evidence="1" type="ORF">DCF17_12535</name>
</gene>
<dbReference type="InterPro" id="IPR018971">
    <property type="entry name" value="DUF1997"/>
</dbReference>
<dbReference type="EMBL" id="QBMN01000080">
    <property type="protein sequence ID" value="PZO40126.1"/>
    <property type="molecule type" value="Genomic_DNA"/>
</dbReference>
<reference evidence="1 2" key="2">
    <citation type="submission" date="2018-06" db="EMBL/GenBank/DDBJ databases">
        <title>Metagenomic assembly of (sub)arctic Cyanobacteria and their associated microbiome from non-axenic cultures.</title>
        <authorList>
            <person name="Baurain D."/>
        </authorList>
    </citation>
    <scope>NUCLEOTIDE SEQUENCE [LARGE SCALE GENOMIC DNA]</scope>
    <source>
        <strain evidence="1">ULC041bin1</strain>
    </source>
</reference>
<evidence type="ECO:0000313" key="2">
    <source>
        <dbReference type="Proteomes" id="UP000249081"/>
    </source>
</evidence>
<evidence type="ECO:0000313" key="1">
    <source>
        <dbReference type="EMBL" id="PZO40126.1"/>
    </source>
</evidence>
<accession>A0A2W4W5Y8</accession>
<comment type="caution">
    <text evidence="1">The sequence shown here is derived from an EMBL/GenBank/DDBJ whole genome shotgun (WGS) entry which is preliminary data.</text>
</comment>
<evidence type="ECO:0008006" key="3">
    <source>
        <dbReference type="Google" id="ProtNLM"/>
    </source>
</evidence>
<protein>
    <recommendedName>
        <fullName evidence="3">DUF1997 domain-containing protein</fullName>
    </recommendedName>
</protein>
<dbReference type="Pfam" id="PF09366">
    <property type="entry name" value="DUF1997"/>
    <property type="match status" value="1"/>
</dbReference>
<name>A0A2W4W5Y8_9CYAN</name>
<sequence length="232" mass="25661">MVNDSPPEDIADNAIIDQAIARTSADGGLVLEGHYAGKMDMAADVDTVGRYLNSHQGWFTRCAHPMQVDPIADHGYALVVGHFAMLGHEVEPKVGLYLSSLDHRVYRIDTMPIPGYVAPGYDVDFHSVLELKEGAAVPPPAMALTEVDWELSLAVKIHMPRLLGAVPRSLLKSSGDRLLNQVVRQVSKRLTRRVQEDFHTSHNLPLPESYRGHHFWSNWGRKGSSTPPDDQA</sequence>